<sequence length="179" mass="20974">MTEEDSVFDPTLKKKKKKKKTTFDLDAAFNENSSTGDILENIDKENQEPEPSVPAEDDEALDLENFGRKKKKKKKAFNLDELDAALPDTKKEDVVEQQTEEVIVDDTFDLDMDFSKTKKKKKKKKDLDELVAEEERKEIEDKENEETSWVGSDRDYTYDELLVRVFNIMREKKSRHGCW</sequence>
<dbReference type="AlphaFoldDB" id="V9IIK8"/>
<dbReference type="GO" id="GO:0003743">
    <property type="term" value="F:translation initiation factor activity"/>
    <property type="evidence" value="ECO:0007669"/>
    <property type="project" value="UniProtKB-KW"/>
</dbReference>
<keyword evidence="3" id="KW-0396">Initiation factor</keyword>
<evidence type="ECO:0000313" key="3">
    <source>
        <dbReference type="EMBL" id="AEY60973.1"/>
    </source>
</evidence>
<protein>
    <submittedName>
        <fullName evidence="3">Eukaryotic translation initiation factor 2 subunit 2</fullName>
    </submittedName>
</protein>
<evidence type="ECO:0000256" key="1">
    <source>
        <dbReference type="SAM" id="Coils"/>
    </source>
</evidence>
<gene>
    <name evidence="3" type="ORF">ACCB10692</name>
</gene>
<reference evidence="3" key="1">
    <citation type="submission" date="2011-11" db="EMBL/GenBank/DDBJ databases">
        <title>Decoding the brain transcriptome of the Eastern honeybee (Apis cerana) based on pyrosequencing.</title>
        <authorList>
            <person name="Sun L."/>
            <person name="Zheng H."/>
            <person name="Wang Y."/>
            <person name="Xie X."/>
            <person name="Zhu Y."/>
            <person name="Gu W."/>
            <person name="Wang S."/>
        </authorList>
    </citation>
    <scope>NUCLEOTIDE SEQUENCE</scope>
    <source>
        <tissue evidence="3">Brain</tissue>
    </source>
</reference>
<name>V9IIK8_APICE</name>
<organism evidence="3">
    <name type="scientific">Apis cerana</name>
    <name type="common">Indian honeybee</name>
    <dbReference type="NCBI Taxonomy" id="7461"/>
    <lineage>
        <taxon>Eukaryota</taxon>
        <taxon>Metazoa</taxon>
        <taxon>Ecdysozoa</taxon>
        <taxon>Arthropoda</taxon>
        <taxon>Hexapoda</taxon>
        <taxon>Insecta</taxon>
        <taxon>Pterygota</taxon>
        <taxon>Neoptera</taxon>
        <taxon>Endopterygota</taxon>
        <taxon>Hymenoptera</taxon>
        <taxon>Apocrita</taxon>
        <taxon>Aculeata</taxon>
        <taxon>Apoidea</taxon>
        <taxon>Anthophila</taxon>
        <taxon>Apidae</taxon>
        <taxon>Apis</taxon>
    </lineage>
</organism>
<feature type="region of interest" description="Disordered" evidence="2">
    <location>
        <begin position="34"/>
        <end position="61"/>
    </location>
</feature>
<keyword evidence="1" id="KW-0175">Coiled coil</keyword>
<evidence type="ECO:0000256" key="2">
    <source>
        <dbReference type="SAM" id="MobiDB-lite"/>
    </source>
</evidence>
<accession>V9IIK8</accession>
<feature type="coiled-coil region" evidence="1">
    <location>
        <begin position="117"/>
        <end position="145"/>
    </location>
</feature>
<keyword evidence="3" id="KW-0648">Protein biosynthesis</keyword>
<proteinExistence type="evidence at transcript level"/>
<dbReference type="EMBL" id="JR049471">
    <property type="protein sequence ID" value="AEY60973.1"/>
    <property type="molecule type" value="mRNA"/>
</dbReference>